<reference evidence="1 2" key="1">
    <citation type="submission" date="2008-10" db="EMBL/GenBank/DDBJ databases">
        <title>Draft genome sequence of Providencia alcalifaciens (DSM 30120).</title>
        <authorList>
            <person name="Sudarsanam P."/>
            <person name="Ley R."/>
            <person name="Guruge J."/>
            <person name="Turnbaugh P.J."/>
            <person name="Mahowald M."/>
            <person name="Liep D."/>
            <person name="Gordon J."/>
        </authorList>
    </citation>
    <scope>NUCLEOTIDE SEQUENCE [LARGE SCALE GENOMIC DNA]</scope>
    <source>
        <strain evidence="1 2">DSM 30120</strain>
    </source>
</reference>
<organism evidence="1 2">
    <name type="scientific">Providencia alcalifaciens DSM 30120</name>
    <dbReference type="NCBI Taxonomy" id="520999"/>
    <lineage>
        <taxon>Bacteria</taxon>
        <taxon>Pseudomonadati</taxon>
        <taxon>Pseudomonadota</taxon>
        <taxon>Gammaproteobacteria</taxon>
        <taxon>Enterobacterales</taxon>
        <taxon>Morganellaceae</taxon>
        <taxon>Providencia</taxon>
    </lineage>
</organism>
<sequence>MNNKYEGRIILIIIFNKRSNQYRFRDLELNIQNSEIRKFSLKENSARNRESRFN</sequence>
<dbReference type="Proteomes" id="UP000003729">
    <property type="component" value="Unassembled WGS sequence"/>
</dbReference>
<accession>B6XIX6</accession>
<comment type="caution">
    <text evidence="1">The sequence shown here is derived from an EMBL/GenBank/DDBJ whole genome shotgun (WGS) entry which is preliminary data.</text>
</comment>
<dbReference type="AlphaFoldDB" id="B6XIX6"/>
<proteinExistence type="predicted"/>
<name>B6XIX6_9GAMM</name>
<evidence type="ECO:0000313" key="2">
    <source>
        <dbReference type="Proteomes" id="UP000003729"/>
    </source>
</evidence>
<evidence type="ECO:0000313" key="1">
    <source>
        <dbReference type="EMBL" id="EEB44513.1"/>
    </source>
</evidence>
<reference evidence="1 2" key="2">
    <citation type="submission" date="2008-10" db="EMBL/GenBank/DDBJ databases">
        <authorList>
            <person name="Fulton L."/>
            <person name="Clifton S."/>
            <person name="Fulton B."/>
            <person name="Xu J."/>
            <person name="Minx P."/>
            <person name="Pepin K.H."/>
            <person name="Johnson M."/>
            <person name="Bhonagiri V."/>
            <person name="Nash W.E."/>
            <person name="Mardis E.R."/>
            <person name="Wilson R.K."/>
        </authorList>
    </citation>
    <scope>NUCLEOTIDE SEQUENCE [LARGE SCALE GENOMIC DNA]</scope>
    <source>
        <strain evidence="1 2">DSM 30120</strain>
    </source>
</reference>
<protein>
    <submittedName>
        <fullName evidence="1">Uncharacterized protein</fullName>
    </submittedName>
</protein>
<gene>
    <name evidence="1" type="ORF">PROVALCAL_03325</name>
</gene>
<dbReference type="EMBL" id="ABXW01000062">
    <property type="protein sequence ID" value="EEB44513.1"/>
    <property type="molecule type" value="Genomic_DNA"/>
</dbReference>